<feature type="transmembrane region" description="Helical" evidence="5">
    <location>
        <begin position="295"/>
        <end position="316"/>
    </location>
</feature>
<dbReference type="PANTHER" id="PTHR23501:SF199">
    <property type="entry name" value="MFS EFFLUX TRANSPORTER INPD-RELATED"/>
    <property type="match status" value="1"/>
</dbReference>
<evidence type="ECO:0000256" key="5">
    <source>
        <dbReference type="SAM" id="Phobius"/>
    </source>
</evidence>
<feature type="transmembrane region" description="Helical" evidence="5">
    <location>
        <begin position="165"/>
        <end position="186"/>
    </location>
</feature>
<dbReference type="SUPFAM" id="SSF103473">
    <property type="entry name" value="MFS general substrate transporter"/>
    <property type="match status" value="1"/>
</dbReference>
<evidence type="ECO:0000313" key="8">
    <source>
        <dbReference type="Proteomes" id="UP000754883"/>
    </source>
</evidence>
<feature type="transmembrane region" description="Helical" evidence="5">
    <location>
        <begin position="365"/>
        <end position="385"/>
    </location>
</feature>
<dbReference type="CDD" id="cd17502">
    <property type="entry name" value="MFS_Azr1_MDR_like"/>
    <property type="match status" value="1"/>
</dbReference>
<evidence type="ECO:0000256" key="3">
    <source>
        <dbReference type="ARBA" id="ARBA00022989"/>
    </source>
</evidence>
<keyword evidence="2 5" id="KW-0812">Transmembrane</keyword>
<gene>
    <name evidence="7" type="ORF">CBYS24578_00016484</name>
</gene>
<dbReference type="Gene3D" id="1.20.1250.20">
    <property type="entry name" value="MFS general substrate transporter like domains"/>
    <property type="match status" value="1"/>
</dbReference>
<feature type="transmembrane region" description="Helical" evidence="5">
    <location>
        <begin position="198"/>
        <end position="216"/>
    </location>
</feature>
<dbReference type="GO" id="GO:0005886">
    <property type="term" value="C:plasma membrane"/>
    <property type="evidence" value="ECO:0007669"/>
    <property type="project" value="TreeGrafter"/>
</dbReference>
<dbReference type="InterPro" id="IPR020846">
    <property type="entry name" value="MFS_dom"/>
</dbReference>
<dbReference type="PANTHER" id="PTHR23501">
    <property type="entry name" value="MAJOR FACILITATOR SUPERFAMILY"/>
    <property type="match status" value="1"/>
</dbReference>
<dbReference type="Pfam" id="PF07690">
    <property type="entry name" value="MFS_1"/>
    <property type="match status" value="1"/>
</dbReference>
<organism evidence="7 8">
    <name type="scientific">Clonostachys byssicola</name>
    <dbReference type="NCBI Taxonomy" id="160290"/>
    <lineage>
        <taxon>Eukaryota</taxon>
        <taxon>Fungi</taxon>
        <taxon>Dikarya</taxon>
        <taxon>Ascomycota</taxon>
        <taxon>Pezizomycotina</taxon>
        <taxon>Sordariomycetes</taxon>
        <taxon>Hypocreomycetidae</taxon>
        <taxon>Hypocreales</taxon>
        <taxon>Bionectriaceae</taxon>
        <taxon>Clonostachys</taxon>
    </lineage>
</organism>
<feature type="transmembrane region" description="Helical" evidence="5">
    <location>
        <begin position="459"/>
        <end position="485"/>
    </location>
</feature>
<evidence type="ECO:0000256" key="1">
    <source>
        <dbReference type="ARBA" id="ARBA00004141"/>
    </source>
</evidence>
<feature type="domain" description="Major facilitator superfamily (MFS) profile" evidence="6">
    <location>
        <begin position="101"/>
        <end position="486"/>
    </location>
</feature>
<comment type="caution">
    <text evidence="7">The sequence shown here is derived from an EMBL/GenBank/DDBJ whole genome shotgun (WGS) entry which is preliminary data.</text>
</comment>
<dbReference type="AlphaFoldDB" id="A0A9N9Y2Z5"/>
<keyword evidence="8" id="KW-1185">Reference proteome</keyword>
<dbReference type="PROSITE" id="PS50850">
    <property type="entry name" value="MFS"/>
    <property type="match status" value="1"/>
</dbReference>
<comment type="subcellular location">
    <subcellularLocation>
        <location evidence="1">Membrane</location>
        <topology evidence="1">Multi-pass membrane protein</topology>
    </subcellularLocation>
</comment>
<keyword evidence="3 5" id="KW-1133">Transmembrane helix</keyword>
<feature type="transmembrane region" description="Helical" evidence="5">
    <location>
        <begin position="99"/>
        <end position="124"/>
    </location>
</feature>
<dbReference type="Proteomes" id="UP000754883">
    <property type="component" value="Unassembled WGS sequence"/>
</dbReference>
<dbReference type="OrthoDB" id="5152228at2759"/>
<feature type="transmembrane region" description="Helical" evidence="5">
    <location>
        <begin position="136"/>
        <end position="158"/>
    </location>
</feature>
<dbReference type="InterPro" id="IPR036259">
    <property type="entry name" value="MFS_trans_sf"/>
</dbReference>
<accession>A0A9N9Y2Z5</accession>
<feature type="transmembrane region" description="Helical" evidence="5">
    <location>
        <begin position="223"/>
        <end position="242"/>
    </location>
</feature>
<name>A0A9N9Y2Z5_9HYPO</name>
<evidence type="ECO:0000259" key="6">
    <source>
        <dbReference type="PROSITE" id="PS50850"/>
    </source>
</evidence>
<evidence type="ECO:0000256" key="4">
    <source>
        <dbReference type="ARBA" id="ARBA00023136"/>
    </source>
</evidence>
<feature type="transmembrane region" description="Helical" evidence="5">
    <location>
        <begin position="428"/>
        <end position="447"/>
    </location>
</feature>
<dbReference type="EMBL" id="CABFNO020001448">
    <property type="protein sequence ID" value="CAG9988255.1"/>
    <property type="molecule type" value="Genomic_DNA"/>
</dbReference>
<reference evidence="7" key="1">
    <citation type="submission" date="2021-10" db="EMBL/GenBank/DDBJ databases">
        <authorList>
            <person name="Piombo E."/>
        </authorList>
    </citation>
    <scope>NUCLEOTIDE SEQUENCE</scope>
</reference>
<dbReference type="GO" id="GO:0022857">
    <property type="term" value="F:transmembrane transporter activity"/>
    <property type="evidence" value="ECO:0007669"/>
    <property type="project" value="InterPro"/>
</dbReference>
<proteinExistence type="predicted"/>
<evidence type="ECO:0000256" key="2">
    <source>
        <dbReference type="ARBA" id="ARBA00022692"/>
    </source>
</evidence>
<evidence type="ECO:0000313" key="7">
    <source>
        <dbReference type="EMBL" id="CAG9988255.1"/>
    </source>
</evidence>
<dbReference type="Gene3D" id="1.20.1720.10">
    <property type="entry name" value="Multidrug resistance protein D"/>
    <property type="match status" value="1"/>
</dbReference>
<feature type="transmembrane region" description="Helical" evidence="5">
    <location>
        <begin position="254"/>
        <end position="274"/>
    </location>
</feature>
<dbReference type="InterPro" id="IPR011701">
    <property type="entry name" value="MFS"/>
</dbReference>
<protein>
    <recommendedName>
        <fullName evidence="6">Major facilitator superfamily (MFS) profile domain-containing protein</fullName>
    </recommendedName>
</protein>
<sequence>MSPSPFCEGAILLESFERILSSCVCAQKLNVNAMADATITSPKSTAVNAADSQPQKALPETMPTTVFTAKEAASDTEAAADSLVAPPAKYLPVSHWRTILTVLSLTVGTLLVAIDTTIISVAIPQIATDFTAFSHVGWYGSAYLFTVTAFQPAFGSVFRFFNAKWAYLGSVVIFEVGSILCAAAPVSEVFILGRAVQGVGAAGLYQGALSIIGFTVPLDKRPMIIGIVLSVFGLAVCFGPPVGGILTDDVTWRWCFWINLPIGAAAFVLLLFIMKMPQSSQPEQNLSFREKVAKLDFLGIVLTIAAVCCLVLALQFGSQEQVWNSRRIIGLFVGAGLLLILLGLSQWWKQESATIPLRILRQRSIFMGALFLFFLEMAIYVYLFYLPFYFQSAQMVDAKQSGIRAIPLGLSQIFAVVTCSYLVTVFGYYVPFMVAGQLVAIVGNVLLSRISVDTATAVWATYLVITGIGTGMGLQMPFTAVQLVLR</sequence>
<feature type="transmembrane region" description="Helical" evidence="5">
    <location>
        <begin position="328"/>
        <end position="344"/>
    </location>
</feature>
<feature type="transmembrane region" description="Helical" evidence="5">
    <location>
        <begin position="405"/>
        <end position="423"/>
    </location>
</feature>
<keyword evidence="4 5" id="KW-0472">Membrane</keyword>